<dbReference type="Proteomes" id="UP001285441">
    <property type="component" value="Unassembled WGS sequence"/>
</dbReference>
<feature type="region of interest" description="Disordered" evidence="4">
    <location>
        <begin position="316"/>
        <end position="336"/>
    </location>
</feature>
<evidence type="ECO:0000256" key="3">
    <source>
        <dbReference type="ARBA" id="ARBA00022679"/>
    </source>
</evidence>
<dbReference type="InterPro" id="IPR002654">
    <property type="entry name" value="Glyco_trans_25"/>
</dbReference>
<evidence type="ECO:0000313" key="6">
    <source>
        <dbReference type="EMBL" id="KAK3381232.1"/>
    </source>
</evidence>
<organism evidence="6 7">
    <name type="scientific">Podospora didyma</name>
    <dbReference type="NCBI Taxonomy" id="330526"/>
    <lineage>
        <taxon>Eukaryota</taxon>
        <taxon>Fungi</taxon>
        <taxon>Dikarya</taxon>
        <taxon>Ascomycota</taxon>
        <taxon>Pezizomycotina</taxon>
        <taxon>Sordariomycetes</taxon>
        <taxon>Sordariomycetidae</taxon>
        <taxon>Sordariales</taxon>
        <taxon>Podosporaceae</taxon>
        <taxon>Podospora</taxon>
    </lineage>
</organism>
<evidence type="ECO:0000259" key="5">
    <source>
        <dbReference type="Pfam" id="PF01755"/>
    </source>
</evidence>
<dbReference type="PANTHER" id="PTHR10730:SF53">
    <property type="entry name" value="GLYCOSYLTRANSFERASE 25 FAMILY MEMBER"/>
    <property type="match status" value="1"/>
</dbReference>
<evidence type="ECO:0000256" key="1">
    <source>
        <dbReference type="ARBA" id="ARBA00006721"/>
    </source>
</evidence>
<dbReference type="EMBL" id="JAULSW010000005">
    <property type="protein sequence ID" value="KAK3381232.1"/>
    <property type="molecule type" value="Genomic_DNA"/>
</dbReference>
<proteinExistence type="inferred from homology"/>
<comment type="caution">
    <text evidence="6">The sequence shown here is derived from an EMBL/GenBank/DDBJ whole genome shotgun (WGS) entry which is preliminary data.</text>
</comment>
<protein>
    <recommendedName>
        <fullName evidence="5">Glycosyl transferase family 25 domain-containing protein</fullName>
    </recommendedName>
</protein>
<gene>
    <name evidence="6" type="ORF">B0H63DRAFT_475134</name>
</gene>
<keyword evidence="2" id="KW-0328">Glycosyltransferase</keyword>
<reference evidence="6" key="1">
    <citation type="journal article" date="2023" name="Mol. Phylogenet. Evol.">
        <title>Genome-scale phylogeny and comparative genomics of the fungal order Sordariales.</title>
        <authorList>
            <person name="Hensen N."/>
            <person name="Bonometti L."/>
            <person name="Westerberg I."/>
            <person name="Brannstrom I.O."/>
            <person name="Guillou S."/>
            <person name="Cros-Aarteil S."/>
            <person name="Calhoun S."/>
            <person name="Haridas S."/>
            <person name="Kuo A."/>
            <person name="Mondo S."/>
            <person name="Pangilinan J."/>
            <person name="Riley R."/>
            <person name="LaButti K."/>
            <person name="Andreopoulos B."/>
            <person name="Lipzen A."/>
            <person name="Chen C."/>
            <person name="Yan M."/>
            <person name="Daum C."/>
            <person name="Ng V."/>
            <person name="Clum A."/>
            <person name="Steindorff A."/>
            <person name="Ohm R.A."/>
            <person name="Martin F."/>
            <person name="Silar P."/>
            <person name="Natvig D.O."/>
            <person name="Lalanne C."/>
            <person name="Gautier V."/>
            <person name="Ament-Velasquez S.L."/>
            <person name="Kruys A."/>
            <person name="Hutchinson M.I."/>
            <person name="Powell A.J."/>
            <person name="Barry K."/>
            <person name="Miller A.N."/>
            <person name="Grigoriev I.V."/>
            <person name="Debuchy R."/>
            <person name="Gladieux P."/>
            <person name="Hiltunen Thoren M."/>
            <person name="Johannesson H."/>
        </authorList>
    </citation>
    <scope>NUCLEOTIDE SEQUENCE</scope>
    <source>
        <strain evidence="6">CBS 232.78</strain>
    </source>
</reference>
<evidence type="ECO:0000256" key="4">
    <source>
        <dbReference type="SAM" id="MobiDB-lite"/>
    </source>
</evidence>
<feature type="domain" description="Glycosyl transferase family 25" evidence="5">
    <location>
        <begin position="148"/>
        <end position="252"/>
    </location>
</feature>
<dbReference type="PANTHER" id="PTHR10730">
    <property type="entry name" value="PROCOLLAGEN-LYSINE,2-OXOGLUTARATE 5-DIOXYGENASE/GLYCOSYLTRANSFERASE 25 FAMILY MEMBER"/>
    <property type="match status" value="1"/>
</dbReference>
<evidence type="ECO:0000313" key="7">
    <source>
        <dbReference type="Proteomes" id="UP001285441"/>
    </source>
</evidence>
<dbReference type="GO" id="GO:0016740">
    <property type="term" value="F:transferase activity"/>
    <property type="evidence" value="ECO:0007669"/>
    <property type="project" value="UniProtKB-KW"/>
</dbReference>
<sequence length="518" mass="56676">MLISVLAPSAARAFRFSRVLGETKPWATATPSNLSPFSRIYPNGKCPRRRDLPRLASPQVQRHVSFCKPTGDWDFGATLTFRSQNWSAISDGPSMLYSHRIVAVVLIALITAFVFFRPPRLNSLSPWQYLKATGKTSPEILNGTLGFQQVFVINLPERTDRRDAMTLASALSGIDVTWVDGVSGAKISDKVLPGDSWDKTISRGNKGSWRAHMNALRRVIEQKLTSALILEDDADWDLRIKLQLQVFAQAAKAFTQSTTKAGHPLAELYPHDKPTELGVDLPLTHLPSSTNRALTPYGDNWDVLWLGHCGTEFPARPPIATVPDDSSSGPPPSHRPPLLRVVIPNDGTVPGPSHLRAHPFALPDAMADLYPPHTRIVHASSATTCTQAYAVSQQGARKLLWQFGLQSLTTGWDLMLRDWCDGQYATGETKGSSGNSGGGKQPICVTVQPPLFSHHFGKGAASDITAPGGGFVNKDKEMTPYVRLSTRLNMGRMVGGARFEELVDQFPDDEKESGERLG</sequence>
<dbReference type="CDD" id="cd06532">
    <property type="entry name" value="Glyco_transf_25"/>
    <property type="match status" value="1"/>
</dbReference>
<keyword evidence="7" id="KW-1185">Reference proteome</keyword>
<keyword evidence="3" id="KW-0808">Transferase</keyword>
<evidence type="ECO:0000256" key="2">
    <source>
        <dbReference type="ARBA" id="ARBA00022676"/>
    </source>
</evidence>
<reference evidence="6" key="2">
    <citation type="submission" date="2023-06" db="EMBL/GenBank/DDBJ databases">
        <authorList>
            <consortium name="Lawrence Berkeley National Laboratory"/>
            <person name="Haridas S."/>
            <person name="Hensen N."/>
            <person name="Bonometti L."/>
            <person name="Westerberg I."/>
            <person name="Brannstrom I.O."/>
            <person name="Guillou S."/>
            <person name="Cros-Aarteil S."/>
            <person name="Calhoun S."/>
            <person name="Kuo A."/>
            <person name="Mondo S."/>
            <person name="Pangilinan J."/>
            <person name="Riley R."/>
            <person name="LaButti K."/>
            <person name="Andreopoulos B."/>
            <person name="Lipzen A."/>
            <person name="Chen C."/>
            <person name="Yanf M."/>
            <person name="Daum C."/>
            <person name="Ng V."/>
            <person name="Clum A."/>
            <person name="Steindorff A."/>
            <person name="Ohm R."/>
            <person name="Martin F."/>
            <person name="Silar P."/>
            <person name="Natvig D."/>
            <person name="Lalanne C."/>
            <person name="Gautier V."/>
            <person name="Ament-velasquez S.L."/>
            <person name="Kruys A."/>
            <person name="Hutchinson M.I."/>
            <person name="Powell A.J."/>
            <person name="Barry K."/>
            <person name="Miller A.N."/>
            <person name="Grigoriev I.V."/>
            <person name="Debuchy R."/>
            <person name="Gladieux P."/>
            <person name="Thoren M.H."/>
            <person name="Johannesson H."/>
        </authorList>
    </citation>
    <scope>NUCLEOTIDE SEQUENCE</scope>
    <source>
        <strain evidence="6">CBS 232.78</strain>
    </source>
</reference>
<dbReference type="Pfam" id="PF01755">
    <property type="entry name" value="Glyco_transf_25"/>
    <property type="match status" value="1"/>
</dbReference>
<dbReference type="AlphaFoldDB" id="A0AAE0TVN1"/>
<comment type="similarity">
    <text evidence="1">Belongs to the glycosyltransferase 25 family.</text>
</comment>
<accession>A0AAE0TVN1</accession>
<name>A0AAE0TVN1_9PEZI</name>
<dbReference type="InterPro" id="IPR050757">
    <property type="entry name" value="Collagen_mod_GT25"/>
</dbReference>